<dbReference type="InterPro" id="IPR043605">
    <property type="entry name" value="DUF883_C"/>
</dbReference>
<protein>
    <submittedName>
        <fullName evidence="1">Uncharacterized protein</fullName>
    </submittedName>
</protein>
<gene>
    <name evidence="1" type="ORF">C0V70_05435</name>
</gene>
<reference evidence="1 2" key="1">
    <citation type="submission" date="2018-01" db="EMBL/GenBank/DDBJ databases">
        <title>Complete genome sequence of Bacteriovorax stolpii DSM12778.</title>
        <authorList>
            <person name="Tang B."/>
            <person name="Chang J."/>
        </authorList>
    </citation>
    <scope>NUCLEOTIDE SEQUENCE [LARGE SCALE GENOMIC DNA]</scope>
    <source>
        <strain evidence="1 2">DSM 12778</strain>
    </source>
</reference>
<dbReference type="Proteomes" id="UP000235584">
    <property type="component" value="Chromosome"/>
</dbReference>
<sequence length="66" mass="7491">MDHKDLKNTLQELPGLNRDQLQDIEERLSEIKDRTTEFVQKHPLTSIAIAAGIGFIIGKLFSGRRS</sequence>
<dbReference type="KEGG" id="bsto:C0V70_05435"/>
<dbReference type="EMBL" id="CP025704">
    <property type="protein sequence ID" value="AUN97563.1"/>
    <property type="molecule type" value="Genomic_DNA"/>
</dbReference>
<evidence type="ECO:0000313" key="1">
    <source>
        <dbReference type="EMBL" id="AUN97563.1"/>
    </source>
</evidence>
<keyword evidence="2" id="KW-1185">Reference proteome</keyword>
<name>A0A2K9NPY0_BACTC</name>
<dbReference type="AlphaFoldDB" id="A0A2K9NPY0"/>
<evidence type="ECO:0000313" key="2">
    <source>
        <dbReference type="Proteomes" id="UP000235584"/>
    </source>
</evidence>
<proteinExistence type="predicted"/>
<dbReference type="RefSeq" id="WP_102242858.1">
    <property type="nucleotide sequence ID" value="NZ_CP025704.1"/>
</dbReference>
<organism evidence="1 2">
    <name type="scientific">Bacteriovorax stolpii</name>
    <name type="common">Bdellovibrio stolpii</name>
    <dbReference type="NCBI Taxonomy" id="960"/>
    <lineage>
        <taxon>Bacteria</taxon>
        <taxon>Pseudomonadati</taxon>
        <taxon>Bdellovibrionota</taxon>
        <taxon>Bacteriovoracia</taxon>
        <taxon>Bacteriovoracales</taxon>
        <taxon>Bacteriovoracaceae</taxon>
        <taxon>Bacteriovorax</taxon>
    </lineage>
</organism>
<dbReference type="Pfam" id="PF19029">
    <property type="entry name" value="DUF883_C"/>
    <property type="match status" value="1"/>
</dbReference>
<accession>A0A2K9NPY0</accession>